<name>A0A2M7D6G9_9BACT</name>
<dbReference type="SUPFAM" id="SSF53335">
    <property type="entry name" value="S-adenosyl-L-methionine-dependent methyltransferases"/>
    <property type="match status" value="1"/>
</dbReference>
<keyword evidence="1 3" id="KW-0808">Transferase</keyword>
<keyword evidence="3" id="KW-0489">Methyltransferase</keyword>
<evidence type="ECO:0000259" key="2">
    <source>
        <dbReference type="Pfam" id="PF08241"/>
    </source>
</evidence>
<dbReference type="Pfam" id="PF08241">
    <property type="entry name" value="Methyltransf_11"/>
    <property type="match status" value="1"/>
</dbReference>
<dbReference type="AlphaFoldDB" id="A0A2M7D6G9"/>
<proteinExistence type="predicted"/>
<dbReference type="CDD" id="cd02440">
    <property type="entry name" value="AdoMet_MTases"/>
    <property type="match status" value="1"/>
</dbReference>
<reference evidence="4" key="1">
    <citation type="submission" date="2017-09" db="EMBL/GenBank/DDBJ databases">
        <title>Depth-based differentiation of microbial function through sediment-hosted aquifers and enrichment of novel symbionts in the deep terrestrial subsurface.</title>
        <authorList>
            <person name="Probst A.J."/>
            <person name="Ladd B."/>
            <person name="Jarett J.K."/>
            <person name="Geller-Mcgrath D.E."/>
            <person name="Sieber C.M.K."/>
            <person name="Emerson J.B."/>
            <person name="Anantharaman K."/>
            <person name="Thomas B.C."/>
            <person name="Malmstrom R."/>
            <person name="Stieglmeier M."/>
            <person name="Klingl A."/>
            <person name="Woyke T."/>
            <person name="Ryan C.M."/>
            <person name="Banfield J.F."/>
        </authorList>
    </citation>
    <scope>NUCLEOTIDE SEQUENCE [LARGE SCALE GENOMIC DNA]</scope>
</reference>
<comment type="caution">
    <text evidence="3">The sequence shown here is derived from an EMBL/GenBank/DDBJ whole genome shotgun (WGS) entry which is preliminary data.</text>
</comment>
<feature type="non-terminal residue" evidence="3">
    <location>
        <position position="221"/>
    </location>
</feature>
<dbReference type="InterPro" id="IPR050447">
    <property type="entry name" value="Erg6_SMT_methyltransf"/>
</dbReference>
<gene>
    <name evidence="3" type="ORF">COS30_01185</name>
</gene>
<organism evidence="3 4">
    <name type="scientific">Candidatus Portnoybacteria bacterium CG02_land_8_20_14_3_00_45_8</name>
    <dbReference type="NCBI Taxonomy" id="1974807"/>
    <lineage>
        <taxon>Bacteria</taxon>
        <taxon>Candidatus Portnoyibacteriota</taxon>
    </lineage>
</organism>
<dbReference type="EMBL" id="PEUE01000031">
    <property type="protein sequence ID" value="PIV38591.1"/>
    <property type="molecule type" value="Genomic_DNA"/>
</dbReference>
<evidence type="ECO:0000313" key="4">
    <source>
        <dbReference type="Proteomes" id="UP000229247"/>
    </source>
</evidence>
<dbReference type="Proteomes" id="UP000229247">
    <property type="component" value="Unassembled WGS sequence"/>
</dbReference>
<sequence>MKFIFNLKFMDKEVIKEYYDYTLPFYRFFYHKESNAVHYGFWDKSVKNHTEALLNVNKFLAEAVGVKSGDVILDAGCGIGGSAIWLAKNYDTKVVGITISEKQLEEAKNLSLKNKVDLATNFYKKDFLNSGFDNESFSVVWAIESVCHAEDKKDFLKEAYRLLKNGERLVVDDGFLLRQPKDKHEEKDLSAFLEGMALSNLAVESEFKKSLEEVGFKNIKI</sequence>
<protein>
    <submittedName>
        <fullName evidence="3">SAM-dependent methyltransferase</fullName>
    </submittedName>
</protein>
<accession>A0A2M7D6G9</accession>
<dbReference type="InterPro" id="IPR013216">
    <property type="entry name" value="Methyltransf_11"/>
</dbReference>
<feature type="domain" description="Methyltransferase type 11" evidence="2">
    <location>
        <begin position="73"/>
        <end position="170"/>
    </location>
</feature>
<dbReference type="Gene3D" id="3.40.50.150">
    <property type="entry name" value="Vaccinia Virus protein VP39"/>
    <property type="match status" value="1"/>
</dbReference>
<evidence type="ECO:0000313" key="3">
    <source>
        <dbReference type="EMBL" id="PIV38591.1"/>
    </source>
</evidence>
<dbReference type="InterPro" id="IPR029063">
    <property type="entry name" value="SAM-dependent_MTases_sf"/>
</dbReference>
<dbReference type="GO" id="GO:0032259">
    <property type="term" value="P:methylation"/>
    <property type="evidence" value="ECO:0007669"/>
    <property type="project" value="UniProtKB-KW"/>
</dbReference>
<dbReference type="GO" id="GO:0008757">
    <property type="term" value="F:S-adenosylmethionine-dependent methyltransferase activity"/>
    <property type="evidence" value="ECO:0007669"/>
    <property type="project" value="InterPro"/>
</dbReference>
<dbReference type="PANTHER" id="PTHR44068">
    <property type="entry name" value="ZGC:194242"/>
    <property type="match status" value="1"/>
</dbReference>
<dbReference type="PANTHER" id="PTHR44068:SF11">
    <property type="entry name" value="GERANYL DIPHOSPHATE 2-C-METHYLTRANSFERASE"/>
    <property type="match status" value="1"/>
</dbReference>
<evidence type="ECO:0000256" key="1">
    <source>
        <dbReference type="ARBA" id="ARBA00022679"/>
    </source>
</evidence>